<name>A0A848L2B1_9ACTN</name>
<dbReference type="RefSeq" id="WP_170195252.1">
    <property type="nucleotide sequence ID" value="NZ_JABBNB010000016.1"/>
</dbReference>
<evidence type="ECO:0000256" key="3">
    <source>
        <dbReference type="ARBA" id="ARBA00022548"/>
    </source>
</evidence>
<evidence type="ECO:0000256" key="12">
    <source>
        <dbReference type="ARBA" id="ARBA00049645"/>
    </source>
</evidence>
<dbReference type="GO" id="GO:0004769">
    <property type="term" value="F:steroid Delta-isomerase activity"/>
    <property type="evidence" value="ECO:0007669"/>
    <property type="project" value="UniProtKB-EC"/>
</dbReference>
<evidence type="ECO:0000256" key="6">
    <source>
        <dbReference type="ARBA" id="ARBA00023002"/>
    </source>
</evidence>
<dbReference type="AlphaFoldDB" id="A0A848L2B1"/>
<dbReference type="EMBL" id="JABBNB010000016">
    <property type="protein sequence ID" value="NMO02743.1"/>
    <property type="molecule type" value="Genomic_DNA"/>
</dbReference>
<keyword evidence="5" id="KW-0274">FAD</keyword>
<dbReference type="Proteomes" id="UP000550729">
    <property type="component" value="Unassembled WGS sequence"/>
</dbReference>
<dbReference type="Pfam" id="PF13450">
    <property type="entry name" value="NAD_binding_8"/>
    <property type="match status" value="1"/>
</dbReference>
<proteinExistence type="inferred from homology"/>
<evidence type="ECO:0000256" key="9">
    <source>
        <dbReference type="ARBA" id="ARBA00023221"/>
    </source>
</evidence>
<evidence type="ECO:0000256" key="15">
    <source>
        <dbReference type="ARBA" id="ARBA00049778"/>
    </source>
</evidence>
<keyword evidence="4" id="KW-0285">Flavoprotein</keyword>
<evidence type="ECO:0000256" key="13">
    <source>
        <dbReference type="ARBA" id="ARBA00049723"/>
    </source>
</evidence>
<dbReference type="PANTHER" id="PTHR47470">
    <property type="entry name" value="CHOLESTEROL OXIDASE"/>
    <property type="match status" value="1"/>
</dbReference>
<comment type="similarity">
    <text evidence="2">Belongs to the GMC oxidoreductase family.</text>
</comment>
<keyword evidence="10" id="KW-0413">Isomerase</keyword>
<comment type="caution">
    <text evidence="17">The sequence shown here is derived from an EMBL/GenBank/DDBJ whole genome shotgun (WGS) entry which is preliminary data.</text>
</comment>
<evidence type="ECO:0000256" key="10">
    <source>
        <dbReference type="ARBA" id="ARBA00023235"/>
    </source>
</evidence>
<dbReference type="Pfam" id="PF05199">
    <property type="entry name" value="GMC_oxred_C"/>
    <property type="match status" value="1"/>
</dbReference>
<dbReference type="SUPFAM" id="SSF51905">
    <property type="entry name" value="FAD/NAD(P)-binding domain"/>
    <property type="match status" value="1"/>
</dbReference>
<evidence type="ECO:0000256" key="4">
    <source>
        <dbReference type="ARBA" id="ARBA00022630"/>
    </source>
</evidence>
<protein>
    <recommendedName>
        <fullName evidence="14">Cholesterol oxidase</fullName>
        <ecNumber evidence="13">1.1.3.6</ecNumber>
        <ecNumber evidence="11">5.3.3.1</ecNumber>
    </recommendedName>
    <alternativeName>
        <fullName evidence="15">Cholesterol isomerase</fullName>
    </alternativeName>
</protein>
<dbReference type="EC" id="1.1.3.6" evidence="13"/>
<dbReference type="InterPro" id="IPR052542">
    <property type="entry name" value="Cholesterol_Oxidase"/>
</dbReference>
<sequence>MGKQTEEKPMHDVDWVVVGSGFGGSVAAMRLTEKGYRVLVVERGRSYADDDLPASTSERSRFLWAPTLGLRGIMRGVAFRHVFSSTQTGVGGGSLIYGGVLFRAQPPFFTDPQWGDLASWEDVLRPHYAVAEHMLGVSATPWQSATMDLTRQVADHFDGASFAPAPVAVFFGEPGKTVPDPYFGGAGPARTGCTRCGACMVGCRTGAANRLTKNYLWFAEKQGATIVSEREVVDVRPLGAADGSDGYRVDTRRPGSYLRRDRQTVTARGVVFAGGAVGTNELLADCKHRGSLPAISDRLGTTVRTNSEAVVSVLLPEDRETWRDVTASSRVILDGDTQIELLTYGQRGDLMRVMFTLLIGPGTIPTRLRKWLATVARHPRDWVATMRSGWSGRTLMMLVMQPRDNAIRFRATRRLLGRGYRIKTEIDAERPAPTYLDIGHRVAAWLAEQTGGIAQSSVFEAFGNMPMTAHVLGGAVIGAGPESSVVDTTLRVFGYQNMIVCDAAALPANPGVNPALTITALAEHAMSHIQPAGLER</sequence>
<gene>
    <name evidence="17" type="ORF">HH308_16135</name>
</gene>
<accession>A0A848L2B1</accession>
<dbReference type="GO" id="GO:0008203">
    <property type="term" value="P:cholesterol metabolic process"/>
    <property type="evidence" value="ECO:0007669"/>
    <property type="project" value="UniProtKB-KW"/>
</dbReference>
<dbReference type="Gene3D" id="3.50.50.60">
    <property type="entry name" value="FAD/NAD(P)-binding domain"/>
    <property type="match status" value="3"/>
</dbReference>
<dbReference type="InterPro" id="IPR036188">
    <property type="entry name" value="FAD/NAD-bd_sf"/>
</dbReference>
<dbReference type="GO" id="GO:0016995">
    <property type="term" value="F:cholesterol oxidase activity"/>
    <property type="evidence" value="ECO:0007669"/>
    <property type="project" value="UniProtKB-EC"/>
</dbReference>
<dbReference type="PANTHER" id="PTHR47470:SF1">
    <property type="entry name" value="FAD-DEPENDENT OXIDOREDUCTASE 2 FAD BINDING DOMAIN-CONTAINING PROTEIN"/>
    <property type="match status" value="1"/>
</dbReference>
<feature type="domain" description="Glucose-methanol-choline oxidoreductase C-terminal" evidence="16">
    <location>
        <begin position="467"/>
        <end position="522"/>
    </location>
</feature>
<keyword evidence="8" id="KW-1207">Sterol metabolism</keyword>
<evidence type="ECO:0000256" key="5">
    <source>
        <dbReference type="ARBA" id="ARBA00022827"/>
    </source>
</evidence>
<evidence type="ECO:0000313" key="18">
    <source>
        <dbReference type="Proteomes" id="UP000550729"/>
    </source>
</evidence>
<dbReference type="EC" id="5.3.3.1" evidence="11"/>
<keyword evidence="6" id="KW-0560">Oxidoreductase</keyword>
<reference evidence="17 18" key="1">
    <citation type="submission" date="2020-04" db="EMBL/GenBank/DDBJ databases">
        <title>Gordonia sp. nov. TBRC 11910.</title>
        <authorList>
            <person name="Suriyachadkun C."/>
        </authorList>
    </citation>
    <scope>NUCLEOTIDE SEQUENCE [LARGE SCALE GENOMIC DNA]</scope>
    <source>
        <strain evidence="17 18">TBRC 11910</strain>
    </source>
</reference>
<evidence type="ECO:0000256" key="8">
    <source>
        <dbReference type="ARBA" id="ARBA00023166"/>
    </source>
</evidence>
<evidence type="ECO:0000259" key="16">
    <source>
        <dbReference type="Pfam" id="PF05199"/>
    </source>
</evidence>
<keyword evidence="18" id="KW-1185">Reference proteome</keyword>
<keyword evidence="7" id="KW-0443">Lipid metabolism</keyword>
<dbReference type="InterPro" id="IPR007867">
    <property type="entry name" value="GMC_OxRtase_C"/>
</dbReference>
<evidence type="ECO:0000256" key="11">
    <source>
        <dbReference type="ARBA" id="ARBA00038856"/>
    </source>
</evidence>
<evidence type="ECO:0000256" key="7">
    <source>
        <dbReference type="ARBA" id="ARBA00023098"/>
    </source>
</evidence>
<comment type="cofactor">
    <cofactor evidence="1">
        <name>FAD</name>
        <dbReference type="ChEBI" id="CHEBI:57692"/>
    </cofactor>
</comment>
<evidence type="ECO:0000256" key="1">
    <source>
        <dbReference type="ARBA" id="ARBA00001974"/>
    </source>
</evidence>
<keyword evidence="9" id="KW-0753">Steroid metabolism</keyword>
<evidence type="ECO:0000256" key="2">
    <source>
        <dbReference type="ARBA" id="ARBA00010790"/>
    </source>
</evidence>
<keyword evidence="3" id="KW-0153">Cholesterol metabolism</keyword>
<comment type="pathway">
    <text evidence="12">Steroid metabolism; cholesterol degradation.</text>
</comment>
<evidence type="ECO:0000313" key="17">
    <source>
        <dbReference type="EMBL" id="NMO02743.1"/>
    </source>
</evidence>
<organism evidence="17 18">
    <name type="scientific">Gordonia asplenii</name>
    <dbReference type="NCBI Taxonomy" id="2725283"/>
    <lineage>
        <taxon>Bacteria</taxon>
        <taxon>Bacillati</taxon>
        <taxon>Actinomycetota</taxon>
        <taxon>Actinomycetes</taxon>
        <taxon>Mycobacteriales</taxon>
        <taxon>Gordoniaceae</taxon>
        <taxon>Gordonia</taxon>
    </lineage>
</organism>
<evidence type="ECO:0000256" key="14">
    <source>
        <dbReference type="ARBA" id="ARBA00049744"/>
    </source>
</evidence>